<evidence type="ECO:0000313" key="3">
    <source>
        <dbReference type="Proteomes" id="UP000282388"/>
    </source>
</evidence>
<dbReference type="Proteomes" id="UP000282388">
    <property type="component" value="Unassembled WGS sequence"/>
</dbReference>
<dbReference type="SUPFAM" id="SSF52266">
    <property type="entry name" value="SGNH hydrolase"/>
    <property type="match status" value="1"/>
</dbReference>
<dbReference type="InterPro" id="IPR036514">
    <property type="entry name" value="SGNH_hydro_sf"/>
</dbReference>
<feature type="domain" description="SGNH hydrolase-type esterase" evidence="1">
    <location>
        <begin position="50"/>
        <end position="223"/>
    </location>
</feature>
<proteinExistence type="predicted"/>
<protein>
    <submittedName>
        <fullName evidence="2">SGNH/GDSL hydrolase family protein</fullName>
    </submittedName>
</protein>
<keyword evidence="2" id="KW-0378">Hydrolase</keyword>
<name>A0A3A8EJW6_9GAMM</name>
<evidence type="ECO:0000259" key="1">
    <source>
        <dbReference type="Pfam" id="PF13472"/>
    </source>
</evidence>
<dbReference type="InterPro" id="IPR013830">
    <property type="entry name" value="SGNH_hydro"/>
</dbReference>
<dbReference type="CDD" id="cd01836">
    <property type="entry name" value="FeeA_FeeB_like"/>
    <property type="match status" value="1"/>
</dbReference>
<reference evidence="2 3" key="1">
    <citation type="submission" date="2018-09" db="EMBL/GenBank/DDBJ databases">
        <title>The draft genome of Acinetobacter spp. strains.</title>
        <authorList>
            <person name="Qin J."/>
            <person name="Feng Y."/>
            <person name="Zong Z."/>
        </authorList>
    </citation>
    <scope>NUCLEOTIDE SEQUENCE [LARGE SCALE GENOMIC DNA]</scope>
    <source>
        <strain evidence="2 3">WCHAc060012</strain>
    </source>
</reference>
<gene>
    <name evidence="2" type="ORF">D7V32_02955</name>
</gene>
<evidence type="ECO:0000313" key="2">
    <source>
        <dbReference type="EMBL" id="RKG33786.1"/>
    </source>
</evidence>
<dbReference type="AlphaFoldDB" id="A0A3A8EJW6"/>
<dbReference type="GO" id="GO:0016788">
    <property type="term" value="F:hydrolase activity, acting on ester bonds"/>
    <property type="evidence" value="ECO:0007669"/>
    <property type="project" value="UniProtKB-ARBA"/>
</dbReference>
<accession>A0A3A8EJW6</accession>
<dbReference type="OrthoDB" id="9804395at2"/>
<dbReference type="EMBL" id="RAXV01000003">
    <property type="protein sequence ID" value="RKG33786.1"/>
    <property type="molecule type" value="Genomic_DNA"/>
</dbReference>
<dbReference type="Gene3D" id="3.40.50.1110">
    <property type="entry name" value="SGNH hydrolase"/>
    <property type="match status" value="1"/>
</dbReference>
<keyword evidence="3" id="KW-1185">Reference proteome</keyword>
<sequence length="245" mass="27388">MFLKTATLVLAPAVIIQGLKVKKNTPRLAEPAGLRSGRLGSGTALSVLIIGDSAAAGVGVESQSDALSGALANILQQDFELEWLLHAKTGDCSTRITQQVQQLETQSFDVVITSVGVNDVTKFKSAKKWIQQQKTLYALIQNKFNPKLIIAAGVPPMQLFPALPNPLAWLFGQYAKAMNHELEQFVQTQPNMYWIKYDLQKFQQLNLEMARDGFHPSKEIYQLWAEQLAEQIRTRFLTAKFKEQN</sequence>
<dbReference type="Pfam" id="PF13472">
    <property type="entry name" value="Lipase_GDSL_2"/>
    <property type="match status" value="1"/>
</dbReference>
<dbReference type="RefSeq" id="WP_120401442.1">
    <property type="nucleotide sequence ID" value="NZ_RAXV01000003.1"/>
</dbReference>
<comment type="caution">
    <text evidence="2">The sequence shown here is derived from an EMBL/GenBank/DDBJ whole genome shotgun (WGS) entry which is preliminary data.</text>
</comment>
<organism evidence="2 3">
    <name type="scientific">Acinetobacter tianfuensis</name>
    <dbReference type="NCBI Taxonomy" id="2419603"/>
    <lineage>
        <taxon>Bacteria</taxon>
        <taxon>Pseudomonadati</taxon>
        <taxon>Pseudomonadota</taxon>
        <taxon>Gammaproteobacteria</taxon>
        <taxon>Moraxellales</taxon>
        <taxon>Moraxellaceae</taxon>
        <taxon>Acinetobacter</taxon>
    </lineage>
</organism>